<proteinExistence type="inferred from homology"/>
<dbReference type="Gene3D" id="3.30.465.10">
    <property type="match status" value="1"/>
</dbReference>
<dbReference type="EMBL" id="WOCE01000015">
    <property type="protein sequence ID" value="KAE9598054.1"/>
    <property type="molecule type" value="Genomic_DNA"/>
</dbReference>
<accession>A0A6A4PAX4</accession>
<dbReference type="Pfam" id="PF01565">
    <property type="entry name" value="FAD_binding_4"/>
    <property type="match status" value="1"/>
</dbReference>
<evidence type="ECO:0000256" key="1">
    <source>
        <dbReference type="ARBA" id="ARBA00005466"/>
    </source>
</evidence>
<gene>
    <name evidence="4" type="ORF">Lalb_Chr15g0076471</name>
</gene>
<dbReference type="SUPFAM" id="SSF56176">
    <property type="entry name" value="FAD-binding/transporter-associated domain-like"/>
    <property type="match status" value="1"/>
</dbReference>
<name>A0A6A4PAX4_LUPAL</name>
<comment type="caution">
    <text evidence="4">The sequence shown here is derived from an EMBL/GenBank/DDBJ whole genome shotgun (WGS) entry which is preliminary data.</text>
</comment>
<dbReference type="PANTHER" id="PTHR13878">
    <property type="entry name" value="GULONOLACTONE OXIDASE"/>
    <property type="match status" value="1"/>
</dbReference>
<feature type="domain" description="FAD-binding PCMH-type" evidence="3">
    <location>
        <begin position="6"/>
        <end position="74"/>
    </location>
</feature>
<evidence type="ECO:0000256" key="2">
    <source>
        <dbReference type="ARBA" id="ARBA00023002"/>
    </source>
</evidence>
<keyword evidence="5" id="KW-1185">Reference proteome</keyword>
<dbReference type="InterPro" id="IPR050432">
    <property type="entry name" value="FAD-linked_Oxidoreductases_BP"/>
</dbReference>
<dbReference type="InterPro" id="IPR016169">
    <property type="entry name" value="FAD-bd_PCMH_sub2"/>
</dbReference>
<dbReference type="InterPro" id="IPR016166">
    <property type="entry name" value="FAD-bd_PCMH"/>
</dbReference>
<evidence type="ECO:0000259" key="3">
    <source>
        <dbReference type="PROSITE" id="PS51387"/>
    </source>
</evidence>
<dbReference type="PANTHER" id="PTHR13878:SF67">
    <property type="entry name" value="L-GULONOLACTONE OXIDASE 5"/>
    <property type="match status" value="1"/>
</dbReference>
<dbReference type="InterPro" id="IPR006094">
    <property type="entry name" value="Oxid_FAD_bind_N"/>
</dbReference>
<dbReference type="OrthoDB" id="610608at2759"/>
<keyword evidence="2" id="KW-0560">Oxidoreductase</keyword>
<evidence type="ECO:0000313" key="4">
    <source>
        <dbReference type="EMBL" id="KAE9598054.1"/>
    </source>
</evidence>
<dbReference type="AlphaFoldDB" id="A0A6A4PAX4"/>
<dbReference type="Proteomes" id="UP000447434">
    <property type="component" value="Chromosome 15"/>
</dbReference>
<protein>
    <submittedName>
        <fullName evidence="4">Putative oxidoreductase</fullName>
    </submittedName>
</protein>
<evidence type="ECO:0000313" key="5">
    <source>
        <dbReference type="Proteomes" id="UP000447434"/>
    </source>
</evidence>
<dbReference type="GO" id="GO:0016491">
    <property type="term" value="F:oxidoreductase activity"/>
    <property type="evidence" value="ECO:0007669"/>
    <property type="project" value="UniProtKB-KW"/>
</dbReference>
<sequence length="74" mass="8243">MFPDRSICQVGKVIYPTNEEELISTVALATKNNLKMKVATRFSHSIPKLVCPNGQNGLLISTENLNKILNIDEK</sequence>
<reference evidence="5" key="1">
    <citation type="journal article" date="2020" name="Nat. Commun.">
        <title>Genome sequence of the cluster root forming white lupin.</title>
        <authorList>
            <person name="Hufnagel B."/>
            <person name="Marques A."/>
            <person name="Soriano A."/>
            <person name="Marques L."/>
            <person name="Divol F."/>
            <person name="Doumas P."/>
            <person name="Sallet E."/>
            <person name="Mancinotti D."/>
            <person name="Carrere S."/>
            <person name="Marande W."/>
            <person name="Arribat S."/>
            <person name="Keller J."/>
            <person name="Huneau C."/>
            <person name="Blein T."/>
            <person name="Aime D."/>
            <person name="Laguerre M."/>
            <person name="Taylor J."/>
            <person name="Schubert V."/>
            <person name="Nelson M."/>
            <person name="Geu-Flores F."/>
            <person name="Crespi M."/>
            <person name="Gallardo-Guerrero K."/>
            <person name="Delaux P.-M."/>
            <person name="Salse J."/>
            <person name="Berges H."/>
            <person name="Guyot R."/>
            <person name="Gouzy J."/>
            <person name="Peret B."/>
        </authorList>
    </citation>
    <scope>NUCLEOTIDE SEQUENCE [LARGE SCALE GENOMIC DNA]</scope>
    <source>
        <strain evidence="5">cv. Amiga</strain>
    </source>
</reference>
<dbReference type="GO" id="GO:0071949">
    <property type="term" value="F:FAD binding"/>
    <property type="evidence" value="ECO:0007669"/>
    <property type="project" value="InterPro"/>
</dbReference>
<dbReference type="PROSITE" id="PS51387">
    <property type="entry name" value="FAD_PCMH"/>
    <property type="match status" value="1"/>
</dbReference>
<dbReference type="InterPro" id="IPR036318">
    <property type="entry name" value="FAD-bd_PCMH-like_sf"/>
</dbReference>
<comment type="similarity">
    <text evidence="1">Belongs to the oxygen-dependent FAD-linked oxidoreductase family.</text>
</comment>
<organism evidence="4 5">
    <name type="scientific">Lupinus albus</name>
    <name type="common">White lupine</name>
    <name type="synonym">Lupinus termis</name>
    <dbReference type="NCBI Taxonomy" id="3870"/>
    <lineage>
        <taxon>Eukaryota</taxon>
        <taxon>Viridiplantae</taxon>
        <taxon>Streptophyta</taxon>
        <taxon>Embryophyta</taxon>
        <taxon>Tracheophyta</taxon>
        <taxon>Spermatophyta</taxon>
        <taxon>Magnoliopsida</taxon>
        <taxon>eudicotyledons</taxon>
        <taxon>Gunneridae</taxon>
        <taxon>Pentapetalae</taxon>
        <taxon>rosids</taxon>
        <taxon>fabids</taxon>
        <taxon>Fabales</taxon>
        <taxon>Fabaceae</taxon>
        <taxon>Papilionoideae</taxon>
        <taxon>50 kb inversion clade</taxon>
        <taxon>genistoids sensu lato</taxon>
        <taxon>core genistoids</taxon>
        <taxon>Genisteae</taxon>
        <taxon>Lupinus</taxon>
    </lineage>
</organism>